<name>A0ABT1G9I1_9GAMM</name>
<feature type="binding site" evidence="7">
    <location>
        <position position="71"/>
    </location>
    <ligand>
        <name>Mg(2+)</name>
        <dbReference type="ChEBI" id="CHEBI:18420"/>
    </ligand>
</feature>
<comment type="cofactor">
    <cofactor evidence="7">
        <name>Mg(2+)</name>
        <dbReference type="ChEBI" id="CHEBI:18420"/>
    </cofactor>
    <text evidence="7">Binds 1 Mg(2+) ion per subunit.</text>
</comment>
<keyword evidence="3 7" id="KW-0547">Nucleotide-binding</keyword>
<feature type="binding site" evidence="7">
    <location>
        <position position="179"/>
    </location>
    <ligand>
        <name>substrate</name>
    </ligand>
</feature>
<keyword evidence="2 7" id="KW-0479">Metal-binding</keyword>
<evidence type="ECO:0000256" key="3">
    <source>
        <dbReference type="ARBA" id="ARBA00022741"/>
    </source>
</evidence>
<proteinExistence type="inferred from homology"/>
<dbReference type="InterPro" id="IPR020922">
    <property type="entry name" value="dITP/XTP_pyrophosphatase"/>
</dbReference>
<dbReference type="InterPro" id="IPR029001">
    <property type="entry name" value="ITPase-like_fam"/>
</dbReference>
<evidence type="ECO:0000256" key="1">
    <source>
        <dbReference type="ARBA" id="ARBA00008023"/>
    </source>
</evidence>
<keyword evidence="6 7" id="KW-0546">Nucleotide metabolism</keyword>
<dbReference type="PANTHER" id="PTHR11067">
    <property type="entry name" value="INOSINE TRIPHOSPHATE PYROPHOSPHATASE/HAM1 PROTEIN"/>
    <property type="match status" value="1"/>
</dbReference>
<evidence type="ECO:0000256" key="8">
    <source>
        <dbReference type="RuleBase" id="RU003781"/>
    </source>
</evidence>
<gene>
    <name evidence="9" type="ORF">J2T60_001979</name>
</gene>
<comment type="subunit">
    <text evidence="7">Homodimer.</text>
</comment>
<dbReference type="GO" id="GO:0036220">
    <property type="term" value="F:ITP diphosphatase activity"/>
    <property type="evidence" value="ECO:0007669"/>
    <property type="project" value="UniProtKB-EC"/>
</dbReference>
<comment type="caution">
    <text evidence="7">Lacks conserved residue(s) required for the propagation of feature annotation.</text>
</comment>
<dbReference type="NCBIfam" id="TIGR00042">
    <property type="entry name" value="RdgB/HAM1 family non-canonical purine NTP pyrophosphatase"/>
    <property type="match status" value="1"/>
</dbReference>
<dbReference type="HAMAP" id="MF_01405">
    <property type="entry name" value="Non_canon_purine_NTPase"/>
    <property type="match status" value="1"/>
</dbReference>
<comment type="function">
    <text evidence="7">Pyrophosphatase that catalyzes the hydrolysis of nucleoside triphosphates to their monophosphate derivatives, with a high preference for the non-canonical purine nucleotides XTP (xanthosine triphosphate), dITP (deoxyinosine triphosphate) and ITP. Seems to function as a house-cleaning enzyme that removes non-canonical purine nucleotides from the nucleotide pool, thus preventing their incorporation into DNA/RNA and avoiding chromosomal lesions.</text>
</comment>
<evidence type="ECO:0000313" key="9">
    <source>
        <dbReference type="EMBL" id="MCP1727979.1"/>
    </source>
</evidence>
<evidence type="ECO:0000313" key="10">
    <source>
        <dbReference type="Proteomes" id="UP001523550"/>
    </source>
</evidence>
<dbReference type="CDD" id="cd00515">
    <property type="entry name" value="HAM1"/>
    <property type="match status" value="1"/>
</dbReference>
<organism evidence="9 10">
    <name type="scientific">Natronospira proteinivora</name>
    <dbReference type="NCBI Taxonomy" id="1807133"/>
    <lineage>
        <taxon>Bacteria</taxon>
        <taxon>Pseudomonadati</taxon>
        <taxon>Pseudomonadota</taxon>
        <taxon>Gammaproteobacteria</taxon>
        <taxon>Natronospirales</taxon>
        <taxon>Natronospiraceae</taxon>
        <taxon>Natronospira</taxon>
    </lineage>
</organism>
<evidence type="ECO:0000256" key="5">
    <source>
        <dbReference type="ARBA" id="ARBA00022842"/>
    </source>
</evidence>
<dbReference type="RefSeq" id="WP_253449161.1">
    <property type="nucleotide sequence ID" value="NZ_JALJYF010000002.1"/>
</dbReference>
<evidence type="ECO:0000256" key="2">
    <source>
        <dbReference type="ARBA" id="ARBA00022723"/>
    </source>
</evidence>
<evidence type="ECO:0000256" key="4">
    <source>
        <dbReference type="ARBA" id="ARBA00022801"/>
    </source>
</evidence>
<dbReference type="EMBL" id="JALJYF010000002">
    <property type="protein sequence ID" value="MCP1727979.1"/>
    <property type="molecule type" value="Genomic_DNA"/>
</dbReference>
<evidence type="ECO:0000256" key="7">
    <source>
        <dbReference type="HAMAP-Rule" id="MF_01405"/>
    </source>
</evidence>
<reference evidence="9 10" key="1">
    <citation type="submission" date="2022-03" db="EMBL/GenBank/DDBJ databases">
        <title>Genomic Encyclopedia of Type Strains, Phase III (KMG-III): the genomes of soil and plant-associated and newly described type strains.</title>
        <authorList>
            <person name="Whitman W."/>
        </authorList>
    </citation>
    <scope>NUCLEOTIDE SEQUENCE [LARGE SCALE GENOMIC DNA]</scope>
    <source>
        <strain evidence="9 10">BSker1</strain>
    </source>
</reference>
<evidence type="ECO:0000256" key="6">
    <source>
        <dbReference type="ARBA" id="ARBA00023080"/>
    </source>
</evidence>
<keyword evidence="10" id="KW-1185">Reference proteome</keyword>
<feature type="binding site" evidence="7">
    <location>
        <begin position="10"/>
        <end position="15"/>
    </location>
    <ligand>
        <name>substrate</name>
    </ligand>
</feature>
<comment type="similarity">
    <text evidence="1 7 8">Belongs to the HAM1 NTPase family.</text>
</comment>
<comment type="catalytic activity">
    <reaction evidence="7">
        <text>ITP + H2O = IMP + diphosphate + H(+)</text>
        <dbReference type="Rhea" id="RHEA:29399"/>
        <dbReference type="ChEBI" id="CHEBI:15377"/>
        <dbReference type="ChEBI" id="CHEBI:15378"/>
        <dbReference type="ChEBI" id="CHEBI:33019"/>
        <dbReference type="ChEBI" id="CHEBI:58053"/>
        <dbReference type="ChEBI" id="CHEBI:61402"/>
        <dbReference type="EC" id="3.6.1.66"/>
    </reaction>
</comment>
<sequence length="202" mass="21755">MALSELVLASNNPGKSAEMGEILAEMGINVISQRDFNTPEAKETANTFVENALIKARNAAAYSGRTCLADDSGLCVDALEGEPGVRSARYAGPDASDQDNVDKLLKSLADRKGPERRARFVCLMVCLRRMDDPLPLIAMGEWTGHIAEGPRGEGGFGYDPIFIPDGDQRTAAELPKAEKNRISHRGQALAQMQQALLALKQG</sequence>
<dbReference type="InterPro" id="IPR002637">
    <property type="entry name" value="RdgB/HAM1"/>
</dbReference>
<comment type="catalytic activity">
    <reaction evidence="7">
        <text>dITP + H2O = dIMP + diphosphate + H(+)</text>
        <dbReference type="Rhea" id="RHEA:28342"/>
        <dbReference type="ChEBI" id="CHEBI:15377"/>
        <dbReference type="ChEBI" id="CHEBI:15378"/>
        <dbReference type="ChEBI" id="CHEBI:33019"/>
        <dbReference type="ChEBI" id="CHEBI:61194"/>
        <dbReference type="ChEBI" id="CHEBI:61382"/>
        <dbReference type="EC" id="3.6.1.66"/>
    </reaction>
</comment>
<dbReference type="Gene3D" id="3.90.950.10">
    <property type="match status" value="1"/>
</dbReference>
<comment type="caution">
    <text evidence="9">The sequence shown here is derived from an EMBL/GenBank/DDBJ whole genome shotgun (WGS) entry which is preliminary data.</text>
</comment>
<dbReference type="Pfam" id="PF01725">
    <property type="entry name" value="Ham1p_like"/>
    <property type="match status" value="1"/>
</dbReference>
<dbReference type="EC" id="3.6.1.66" evidence="7"/>
<dbReference type="SUPFAM" id="SSF52972">
    <property type="entry name" value="ITPase-like"/>
    <property type="match status" value="1"/>
</dbReference>
<dbReference type="PANTHER" id="PTHR11067:SF9">
    <property type="entry name" value="INOSINE TRIPHOSPHATE PYROPHOSPHATASE"/>
    <property type="match status" value="1"/>
</dbReference>
<keyword evidence="5 7" id="KW-0460">Magnesium</keyword>
<feature type="binding site" evidence="7">
    <location>
        <position position="72"/>
    </location>
    <ligand>
        <name>substrate</name>
    </ligand>
</feature>
<protein>
    <recommendedName>
        <fullName evidence="7">dITP/XTP pyrophosphatase</fullName>
        <ecNumber evidence="7">3.6.1.66</ecNumber>
    </recommendedName>
    <alternativeName>
        <fullName evidence="7">Non-canonical purine NTP pyrophosphatase</fullName>
    </alternativeName>
    <alternativeName>
        <fullName evidence="7">Non-standard purine NTP pyrophosphatase</fullName>
    </alternativeName>
    <alternativeName>
        <fullName evidence="7">Nucleoside-triphosphate diphosphatase</fullName>
    </alternativeName>
    <alternativeName>
        <fullName evidence="7">Nucleoside-triphosphate pyrophosphatase</fullName>
        <shortName evidence="7">NTPase</shortName>
    </alternativeName>
</protein>
<feature type="binding site" evidence="7">
    <location>
        <begin position="156"/>
        <end position="159"/>
    </location>
    <ligand>
        <name>substrate</name>
    </ligand>
</feature>
<dbReference type="Proteomes" id="UP001523550">
    <property type="component" value="Unassembled WGS sequence"/>
</dbReference>
<feature type="binding site" evidence="7">
    <location>
        <begin position="184"/>
        <end position="185"/>
    </location>
    <ligand>
        <name>substrate</name>
    </ligand>
</feature>
<feature type="active site" description="Proton acceptor" evidence="7">
    <location>
        <position position="71"/>
    </location>
</feature>
<keyword evidence="4 7" id="KW-0378">Hydrolase</keyword>
<comment type="catalytic activity">
    <reaction evidence="7">
        <text>XTP + H2O = XMP + diphosphate + H(+)</text>
        <dbReference type="Rhea" id="RHEA:28610"/>
        <dbReference type="ChEBI" id="CHEBI:15377"/>
        <dbReference type="ChEBI" id="CHEBI:15378"/>
        <dbReference type="ChEBI" id="CHEBI:33019"/>
        <dbReference type="ChEBI" id="CHEBI:57464"/>
        <dbReference type="ChEBI" id="CHEBI:61314"/>
        <dbReference type="EC" id="3.6.1.66"/>
    </reaction>
</comment>
<accession>A0ABT1G9I1</accession>